<evidence type="ECO:0000256" key="1">
    <source>
        <dbReference type="ARBA" id="ARBA00007613"/>
    </source>
</evidence>
<dbReference type="Proteomes" id="UP000546464">
    <property type="component" value="Unassembled WGS sequence"/>
</dbReference>
<dbReference type="PROSITE" id="PS51257">
    <property type="entry name" value="PROKAR_LIPOPROTEIN"/>
    <property type="match status" value="1"/>
</dbReference>
<dbReference type="InterPro" id="IPR003423">
    <property type="entry name" value="OMP_efflux"/>
</dbReference>
<reference evidence="2 3" key="1">
    <citation type="submission" date="2020-07" db="EMBL/GenBank/DDBJ databases">
        <authorList>
            <person name="Feng X."/>
        </authorList>
    </citation>
    <scope>NUCLEOTIDE SEQUENCE [LARGE SCALE GENOMIC DNA]</scope>
    <source>
        <strain evidence="2 3">JCM31066</strain>
    </source>
</reference>
<organism evidence="2 3">
    <name type="scientific">Ruficoccus amylovorans</name>
    <dbReference type="NCBI Taxonomy" id="1804625"/>
    <lineage>
        <taxon>Bacteria</taxon>
        <taxon>Pseudomonadati</taxon>
        <taxon>Verrucomicrobiota</taxon>
        <taxon>Opitutia</taxon>
        <taxon>Puniceicoccales</taxon>
        <taxon>Cerasicoccaceae</taxon>
        <taxon>Ruficoccus</taxon>
    </lineage>
</organism>
<name>A0A842HIK3_9BACT</name>
<dbReference type="GO" id="GO:0015562">
    <property type="term" value="F:efflux transmembrane transporter activity"/>
    <property type="evidence" value="ECO:0007669"/>
    <property type="project" value="InterPro"/>
</dbReference>
<comment type="similarity">
    <text evidence="1">Belongs to the outer membrane factor (OMF) (TC 1.B.17) family.</text>
</comment>
<dbReference type="RefSeq" id="WP_185676355.1">
    <property type="nucleotide sequence ID" value="NZ_JACHVB010000035.1"/>
</dbReference>
<proteinExistence type="inferred from homology"/>
<keyword evidence="3" id="KW-1185">Reference proteome</keyword>
<sequence length="177" mass="19168">MLKVRFHFLICPAICLLLVVGCTVGPDYHGVEPAESALVWRGDTTLDDSAGSVVMPETRWWERFEDPELNRLVEEALAGNFDLAQAASRVQAAYGQRGIANADRLPQLSAGGAYNAIGLGKRAPHFVPTNSSEDFQILGAGAIATWEVDLWGRVKRLVEAADANTEAARDALSNCWA</sequence>
<dbReference type="PANTHER" id="PTHR30203">
    <property type="entry name" value="OUTER MEMBRANE CATION EFFLUX PROTEIN"/>
    <property type="match status" value="1"/>
</dbReference>
<dbReference type="AlphaFoldDB" id="A0A842HIK3"/>
<dbReference type="PANTHER" id="PTHR30203:SF32">
    <property type="entry name" value="CATION EFFLUX SYSTEM PROTEIN CUSC"/>
    <property type="match status" value="1"/>
</dbReference>
<dbReference type="EMBL" id="JACHVB010000035">
    <property type="protein sequence ID" value="MBC2595404.1"/>
    <property type="molecule type" value="Genomic_DNA"/>
</dbReference>
<dbReference type="Gene3D" id="1.20.1600.10">
    <property type="entry name" value="Outer membrane efflux proteins (OEP)"/>
    <property type="match status" value="1"/>
</dbReference>
<dbReference type="InterPro" id="IPR010131">
    <property type="entry name" value="MdtP/NodT-like"/>
</dbReference>
<comment type="caution">
    <text evidence="2">The sequence shown here is derived from an EMBL/GenBank/DDBJ whole genome shotgun (WGS) entry which is preliminary data.</text>
</comment>
<evidence type="ECO:0000313" key="2">
    <source>
        <dbReference type="EMBL" id="MBC2595404.1"/>
    </source>
</evidence>
<protein>
    <submittedName>
        <fullName evidence="2">TolC family protein</fullName>
    </submittedName>
</protein>
<dbReference type="Pfam" id="PF02321">
    <property type="entry name" value="OEP"/>
    <property type="match status" value="1"/>
</dbReference>
<dbReference type="SUPFAM" id="SSF56954">
    <property type="entry name" value="Outer membrane efflux proteins (OEP)"/>
    <property type="match status" value="1"/>
</dbReference>
<evidence type="ECO:0000313" key="3">
    <source>
        <dbReference type="Proteomes" id="UP000546464"/>
    </source>
</evidence>
<gene>
    <name evidence="2" type="ORF">H5P28_14140</name>
</gene>
<accession>A0A842HIK3</accession>
<dbReference type="Gene3D" id="2.20.200.10">
    <property type="entry name" value="Outer membrane efflux proteins (OEP)"/>
    <property type="match status" value="1"/>
</dbReference>